<keyword evidence="5" id="KW-0067">ATP-binding</keyword>
<keyword evidence="15" id="KW-0548">Nucleotidyltransferase</keyword>
<evidence type="ECO:0000313" key="15">
    <source>
        <dbReference type="EMBL" id="KFZ30720.1"/>
    </source>
</evidence>
<comment type="catalytic activity">
    <reaction evidence="6">
        <text>[molybdopterin-synthase sulfur-carrier protein]-C-terminal Gly-Gly + ATP + H(+) = [molybdopterin-synthase sulfur-carrier protein]-C-terminal Gly-Gly-AMP + diphosphate</text>
        <dbReference type="Rhea" id="RHEA:43616"/>
        <dbReference type="Rhea" id="RHEA-COMP:12159"/>
        <dbReference type="Rhea" id="RHEA-COMP:12202"/>
        <dbReference type="ChEBI" id="CHEBI:15378"/>
        <dbReference type="ChEBI" id="CHEBI:30616"/>
        <dbReference type="ChEBI" id="CHEBI:33019"/>
        <dbReference type="ChEBI" id="CHEBI:90618"/>
        <dbReference type="ChEBI" id="CHEBI:90778"/>
        <dbReference type="EC" id="2.7.7.80"/>
    </reaction>
</comment>
<comment type="function">
    <text evidence="7">Catalyzes the adenylation by ATP of the carboxyl group of the C-terminal glycine of sulfur carrier protein MoaD.</text>
</comment>
<organism evidence="15 16">
    <name type="scientific">Pseudidiomarina salinarum</name>
    <dbReference type="NCBI Taxonomy" id="435908"/>
    <lineage>
        <taxon>Bacteria</taxon>
        <taxon>Pseudomonadati</taxon>
        <taxon>Pseudomonadota</taxon>
        <taxon>Gammaproteobacteria</taxon>
        <taxon>Alteromonadales</taxon>
        <taxon>Idiomarinaceae</taxon>
        <taxon>Pseudidiomarina</taxon>
    </lineage>
</organism>
<dbReference type="NCBIfam" id="NF004281">
    <property type="entry name" value="PRK05690.1"/>
    <property type="match status" value="1"/>
</dbReference>
<dbReference type="SUPFAM" id="SSF69572">
    <property type="entry name" value="Activating enzymes of the ubiquitin-like proteins"/>
    <property type="match status" value="1"/>
</dbReference>
<dbReference type="Gene3D" id="3.40.50.720">
    <property type="entry name" value="NAD(P)-binding Rossmann-like Domain"/>
    <property type="match status" value="1"/>
</dbReference>
<evidence type="ECO:0000256" key="3">
    <source>
        <dbReference type="ARBA" id="ARBA00022679"/>
    </source>
</evidence>
<evidence type="ECO:0000256" key="2">
    <source>
        <dbReference type="ARBA" id="ARBA00009919"/>
    </source>
</evidence>
<dbReference type="InterPro" id="IPR035985">
    <property type="entry name" value="Ubiquitin-activating_enz"/>
</dbReference>
<gene>
    <name evidence="15" type="ORF">IDSA_09365</name>
</gene>
<evidence type="ECO:0000256" key="6">
    <source>
        <dbReference type="ARBA" id="ARBA00052218"/>
    </source>
</evidence>
<dbReference type="RefSeq" id="WP_034776094.1">
    <property type="nucleotide sequence ID" value="NZ_JPER01000004.1"/>
</dbReference>
<comment type="caution">
    <text evidence="15">The sequence shown here is derived from an EMBL/GenBank/DDBJ whole genome shotgun (WGS) entry which is preliminary data.</text>
</comment>
<evidence type="ECO:0000256" key="4">
    <source>
        <dbReference type="ARBA" id="ARBA00022741"/>
    </source>
</evidence>
<feature type="domain" description="THIF-type NAD/FAD binding fold" evidence="14">
    <location>
        <begin position="14"/>
        <end position="247"/>
    </location>
</feature>
<accession>A0A094ISQ2</accession>
<dbReference type="AlphaFoldDB" id="A0A094ISQ2"/>
<dbReference type="FunFam" id="3.40.50.720:FF:000033">
    <property type="entry name" value="Adenylyltransferase and sulfurtransferase MOCS3"/>
    <property type="match status" value="1"/>
</dbReference>
<dbReference type="GO" id="GO:0005524">
    <property type="term" value="F:ATP binding"/>
    <property type="evidence" value="ECO:0007669"/>
    <property type="project" value="UniProtKB-KW"/>
</dbReference>
<name>A0A094ISQ2_9GAMM</name>
<dbReference type="EC" id="2.7.7.80" evidence="9"/>
<evidence type="ECO:0000256" key="12">
    <source>
        <dbReference type="ARBA" id="ARBA00075328"/>
    </source>
</evidence>
<dbReference type="GO" id="GO:0061605">
    <property type="term" value="F:molybdopterin-synthase adenylyltransferase activity"/>
    <property type="evidence" value="ECO:0007669"/>
    <property type="project" value="UniProtKB-EC"/>
</dbReference>
<reference evidence="15 16" key="1">
    <citation type="submission" date="2014-06" db="EMBL/GenBank/DDBJ databases">
        <title>The draft genome sequence of Idiomarina salinarum ISL-52.</title>
        <authorList>
            <person name="Du J."/>
            <person name="Shao Z."/>
        </authorList>
    </citation>
    <scope>NUCLEOTIDE SEQUENCE [LARGE SCALE GENOMIC DNA]</scope>
    <source>
        <strain evidence="15 16">ISL-52</strain>
    </source>
</reference>
<dbReference type="GO" id="GO:0005829">
    <property type="term" value="C:cytosol"/>
    <property type="evidence" value="ECO:0007669"/>
    <property type="project" value="TreeGrafter"/>
</dbReference>
<evidence type="ECO:0000256" key="5">
    <source>
        <dbReference type="ARBA" id="ARBA00022840"/>
    </source>
</evidence>
<evidence type="ECO:0000256" key="8">
    <source>
        <dbReference type="ARBA" id="ARBA00063809"/>
    </source>
</evidence>
<dbReference type="OrthoDB" id="9804286at2"/>
<dbReference type="PANTHER" id="PTHR10953:SF102">
    <property type="entry name" value="ADENYLYLTRANSFERASE AND SULFURTRANSFERASE MOCS3"/>
    <property type="match status" value="1"/>
</dbReference>
<dbReference type="GO" id="GO:0004792">
    <property type="term" value="F:thiosulfate-cyanide sulfurtransferase activity"/>
    <property type="evidence" value="ECO:0007669"/>
    <property type="project" value="TreeGrafter"/>
</dbReference>
<dbReference type="InterPro" id="IPR045886">
    <property type="entry name" value="ThiF/MoeB/HesA"/>
</dbReference>
<keyword evidence="3 15" id="KW-0808">Transferase</keyword>
<keyword evidence="4" id="KW-0547">Nucleotide-binding</keyword>
<evidence type="ECO:0000256" key="11">
    <source>
        <dbReference type="ARBA" id="ARBA00075110"/>
    </source>
</evidence>
<sequence>MSNPELTRDQLLRYSRHVMLPSFDIQGQEALLASHALIIGVGGLGCAVAPYLAASGVGQLTLVDADTIDRHNLQRQTLFTDQQVGELKVEAAAGRLRAINPEVVVHTVAEHVEGETIDALIRNKQVVIDCCDNLATRNAVNAACVRHRVPLVSGAAIRFEGQLACFANNGAGPCYGCLSALFGEQQLSCMESGVLSPVVGVIGCAQAVEALKILAGVGSPLYGRIHLYDALQGEWQQFSLPRHPACRDCN</sequence>
<comment type="similarity">
    <text evidence="2">Belongs to the HesA/MoeB/ThiF family.</text>
</comment>
<keyword evidence="16" id="KW-1185">Reference proteome</keyword>
<comment type="pathway">
    <text evidence="1">Cofactor biosynthesis; molybdopterin biosynthesis.</text>
</comment>
<evidence type="ECO:0000256" key="10">
    <source>
        <dbReference type="ARBA" id="ARBA00073635"/>
    </source>
</evidence>
<protein>
    <recommendedName>
        <fullName evidence="10">Molybdopterin-synthase adenylyltransferase</fullName>
        <ecNumber evidence="9">2.7.7.80</ecNumber>
    </recommendedName>
    <alternativeName>
        <fullName evidence="13">MoaD protein adenylase</fullName>
    </alternativeName>
    <alternativeName>
        <fullName evidence="11">Molybdopterin-converting factor subunit 1 adenylase</fullName>
    </alternativeName>
    <alternativeName>
        <fullName evidence="12">Sulfur carrier protein MoaD adenylyltransferase</fullName>
    </alternativeName>
</protein>
<dbReference type="Pfam" id="PF00899">
    <property type="entry name" value="ThiF"/>
    <property type="match status" value="1"/>
</dbReference>
<evidence type="ECO:0000259" key="14">
    <source>
        <dbReference type="Pfam" id="PF00899"/>
    </source>
</evidence>
<proteinExistence type="inferred from homology"/>
<evidence type="ECO:0000313" key="16">
    <source>
        <dbReference type="Proteomes" id="UP000054363"/>
    </source>
</evidence>
<dbReference type="STRING" id="435908.IDSA_09365"/>
<evidence type="ECO:0000256" key="9">
    <source>
        <dbReference type="ARBA" id="ARBA00066884"/>
    </source>
</evidence>
<evidence type="ECO:0000256" key="13">
    <source>
        <dbReference type="ARBA" id="ARBA00078531"/>
    </source>
</evidence>
<dbReference type="eggNOG" id="COG0476">
    <property type="taxonomic scope" value="Bacteria"/>
</dbReference>
<dbReference type="GO" id="GO:0008641">
    <property type="term" value="F:ubiquitin-like modifier activating enzyme activity"/>
    <property type="evidence" value="ECO:0007669"/>
    <property type="project" value="InterPro"/>
</dbReference>
<comment type="subunit">
    <text evidence="8">Homodimer. Forms a stable heterotetrameric complex of 2 MoeB and 2 MoaD during adenylation of MoaD.</text>
</comment>
<dbReference type="CDD" id="cd00757">
    <property type="entry name" value="ThiF_MoeB_HesA_family"/>
    <property type="match status" value="1"/>
</dbReference>
<evidence type="ECO:0000256" key="1">
    <source>
        <dbReference type="ARBA" id="ARBA00005046"/>
    </source>
</evidence>
<dbReference type="InterPro" id="IPR000594">
    <property type="entry name" value="ThiF_NAD_FAD-bd"/>
</dbReference>
<evidence type="ECO:0000256" key="7">
    <source>
        <dbReference type="ARBA" id="ARBA00055169"/>
    </source>
</evidence>
<dbReference type="GO" id="GO:0008146">
    <property type="term" value="F:sulfotransferase activity"/>
    <property type="evidence" value="ECO:0007669"/>
    <property type="project" value="TreeGrafter"/>
</dbReference>
<dbReference type="PANTHER" id="PTHR10953">
    <property type="entry name" value="UBIQUITIN-ACTIVATING ENZYME E1"/>
    <property type="match status" value="1"/>
</dbReference>
<dbReference type="EMBL" id="JPER01000004">
    <property type="protein sequence ID" value="KFZ30720.1"/>
    <property type="molecule type" value="Genomic_DNA"/>
</dbReference>
<dbReference type="Proteomes" id="UP000054363">
    <property type="component" value="Unassembled WGS sequence"/>
</dbReference>